<evidence type="ECO:0000259" key="3">
    <source>
        <dbReference type="Pfam" id="PF00296"/>
    </source>
</evidence>
<dbReference type="NCBIfam" id="TIGR03558">
    <property type="entry name" value="oxido_grp_1"/>
    <property type="match status" value="1"/>
</dbReference>
<evidence type="ECO:0000256" key="2">
    <source>
        <dbReference type="SAM" id="MobiDB-lite"/>
    </source>
</evidence>
<dbReference type="PANTHER" id="PTHR30137:SF18">
    <property type="entry name" value="CONSERVED PROTEIN"/>
    <property type="match status" value="1"/>
</dbReference>
<dbReference type="InterPro" id="IPR036661">
    <property type="entry name" value="Luciferase-like_sf"/>
</dbReference>
<feature type="region of interest" description="Disordered" evidence="2">
    <location>
        <begin position="306"/>
        <end position="332"/>
    </location>
</feature>
<dbReference type="InterPro" id="IPR019949">
    <property type="entry name" value="CmoO-like"/>
</dbReference>
<feature type="domain" description="Luciferase-like" evidence="3">
    <location>
        <begin position="1"/>
        <end position="110"/>
    </location>
</feature>
<dbReference type="EMBL" id="JAAOZD010000003">
    <property type="protein sequence ID" value="NIJ01402.1"/>
    <property type="molecule type" value="Genomic_DNA"/>
</dbReference>
<dbReference type="InterPro" id="IPR050766">
    <property type="entry name" value="Bact_Lucif_Oxidored"/>
</dbReference>
<accession>A0ABX0TFV8</accession>
<dbReference type="PANTHER" id="PTHR30137">
    <property type="entry name" value="LUCIFERASE-LIKE MONOOXYGENASE"/>
    <property type="match status" value="1"/>
</dbReference>
<dbReference type="SUPFAM" id="SSF51679">
    <property type="entry name" value="Bacterial luciferase-like"/>
    <property type="match status" value="1"/>
</dbReference>
<reference evidence="4 5" key="1">
    <citation type="submission" date="2020-03" db="EMBL/GenBank/DDBJ databases">
        <title>Genomic Encyclopedia of Type Strains, Phase III (KMG-III): the genomes of soil and plant-associated and newly described type strains.</title>
        <authorList>
            <person name="Whitman W."/>
        </authorList>
    </citation>
    <scope>NUCLEOTIDE SEQUENCE [LARGE SCALE GENOMIC DNA]</scope>
    <source>
        <strain evidence="4 5">CECT 4207</strain>
    </source>
</reference>
<sequence length="332" mass="34924">MKLSVLDQSPVAAGHSKAGALGETIALARAAEEAGYHRFWLAEHHDSPGFAGTTPSLMAMAVLDATTRITVGSGGVLLGLHEPWQVAESFDILAALHPGRVNLGVGRAGSGGTGSFNEKIIELHARLGLMPGTEGRDDLDIWLLGAGTGSAPLAAATGAGYAHAHFLNTGSSRAALAHYRENFHRGSARKEPEALLAVRAIAADTDAKAQEIANPVRLWRARKDLGLDEPFPLNAHPSGWSAEELRRTENNESRLIVGAAEDVAQQLATLAEELGVDELMISSPVPRLADRINSNSLIARAFARLSPGDKLSSPDNGAQEGARSASPRFSHS</sequence>
<organism evidence="4 5">
    <name type="scientific">Paenarthrobacter ilicis</name>
    <dbReference type="NCBI Taxonomy" id="43665"/>
    <lineage>
        <taxon>Bacteria</taxon>
        <taxon>Bacillati</taxon>
        <taxon>Actinomycetota</taxon>
        <taxon>Actinomycetes</taxon>
        <taxon>Micrococcales</taxon>
        <taxon>Micrococcaceae</taxon>
        <taxon>Paenarthrobacter</taxon>
    </lineage>
</organism>
<evidence type="ECO:0000313" key="4">
    <source>
        <dbReference type="EMBL" id="NIJ01402.1"/>
    </source>
</evidence>
<protein>
    <submittedName>
        <fullName evidence="4">Luciferase family oxidoreductase group 1</fullName>
    </submittedName>
</protein>
<proteinExistence type="predicted"/>
<comment type="similarity">
    <text evidence="1">To bacterial alkanal monooxygenase alpha and beta chains.</text>
</comment>
<evidence type="ECO:0000256" key="1">
    <source>
        <dbReference type="ARBA" id="ARBA00007789"/>
    </source>
</evidence>
<dbReference type="Proteomes" id="UP000802392">
    <property type="component" value="Unassembled WGS sequence"/>
</dbReference>
<evidence type="ECO:0000313" key="5">
    <source>
        <dbReference type="Proteomes" id="UP000802392"/>
    </source>
</evidence>
<dbReference type="InterPro" id="IPR011251">
    <property type="entry name" value="Luciferase-like_dom"/>
</dbReference>
<dbReference type="RefSeq" id="WP_167265152.1">
    <property type="nucleotide sequence ID" value="NZ_BAAAVO010000013.1"/>
</dbReference>
<name>A0ABX0TFV8_9MICC</name>
<feature type="domain" description="Luciferase-like" evidence="3">
    <location>
        <begin position="131"/>
        <end position="278"/>
    </location>
</feature>
<keyword evidence="5" id="KW-1185">Reference proteome</keyword>
<dbReference type="Gene3D" id="3.20.20.30">
    <property type="entry name" value="Luciferase-like domain"/>
    <property type="match status" value="1"/>
</dbReference>
<gene>
    <name evidence="4" type="ORF">FHR86_001723</name>
</gene>
<dbReference type="Pfam" id="PF00296">
    <property type="entry name" value="Bac_luciferase"/>
    <property type="match status" value="2"/>
</dbReference>
<comment type="caution">
    <text evidence="4">The sequence shown here is derived from an EMBL/GenBank/DDBJ whole genome shotgun (WGS) entry which is preliminary data.</text>
</comment>